<name>A0A3S4XES5_9RHOB</name>
<evidence type="ECO:0000313" key="4">
    <source>
        <dbReference type="Proteomes" id="UP000287168"/>
    </source>
</evidence>
<dbReference type="InterPro" id="IPR029044">
    <property type="entry name" value="Nucleotide-diphossugar_trans"/>
</dbReference>
<proteinExistence type="predicted"/>
<dbReference type="AlphaFoldDB" id="A0A3S4XES5"/>
<feature type="domain" description="Glycosyl transferase family 1" evidence="1">
    <location>
        <begin position="607"/>
        <end position="768"/>
    </location>
</feature>
<dbReference type="SUPFAM" id="SSF53448">
    <property type="entry name" value="Nucleotide-diphospho-sugar transferases"/>
    <property type="match status" value="1"/>
</dbReference>
<dbReference type="Gene3D" id="3.40.50.2000">
    <property type="entry name" value="Glycogen Phosphorylase B"/>
    <property type="match status" value="1"/>
</dbReference>
<gene>
    <name evidence="3" type="ORF">EP867_18980</name>
</gene>
<evidence type="ECO:0000313" key="3">
    <source>
        <dbReference type="EMBL" id="RWY35040.1"/>
    </source>
</evidence>
<comment type="caution">
    <text evidence="3">The sequence shown here is derived from an EMBL/GenBank/DDBJ whole genome shotgun (WGS) entry which is preliminary data.</text>
</comment>
<dbReference type="OrthoDB" id="9771846at2"/>
<keyword evidence="4" id="KW-1185">Reference proteome</keyword>
<dbReference type="EMBL" id="SBLC01000091">
    <property type="protein sequence ID" value="RWY35040.1"/>
    <property type="molecule type" value="Genomic_DNA"/>
</dbReference>
<accession>A0A3S4XES5</accession>
<evidence type="ECO:0000259" key="2">
    <source>
        <dbReference type="Pfam" id="PF00535"/>
    </source>
</evidence>
<protein>
    <submittedName>
        <fullName evidence="3">Glycosyltransferase</fullName>
    </submittedName>
</protein>
<keyword evidence="3" id="KW-0808">Transferase</keyword>
<sequence>MKQFPLNATLNNPGRVMKFKKVKKHLEVIALRGALQFPISQRRKYKFTRSLNKRYAEIAEMDHNVRSRGIWHNPLISIIVVSHNSGDDLPECFRSIQEQTYKNCEVLLVENGREKNESLFKRFFKDGIYIATANMGFADANNIGQKFATGEYILLLNPDAKLEEDCIERLLESFLEGEDTAVAIPKIRFWTRFFNIKLYSQSPISLSREALDVQLDYKKIFLIQGRQDQDIISALHDGVQYVIELNIPIQKSDIDLQVTCEGSIAVHLEGEGKRDYLNSIDRIYNIVIKRRSINRTFWVINNAGSDFSDGMPYDRAFGERDRGQHDGFFDVKALCGCAALIKRSALEGREIFNRNFFAYYEDSELSYWLGSKGKGIKYNAKALCYHKHSTASQEYSPTWHALANRSAQIYKYYAGHIGAQESLKQFLSNTNRYSSINPELAEALTRLDNDIFAKSPKRTLIGLYNSYWNTYGGGEVHALQLLGKIVTPEDEVHLICEEDFDLDKVIAFSGYQGPRPIKVIERGFSTAFTKKYDLFVNSTYGSNLKSAAKTSAYIVSFPHKKFSHESLSSYDFVFYNSEFTKDAAATIWPNINGDVIYPTLSNNISNFREESNCKENIILSIGRFTRGGHAKNQDKILQAFVATSHEHDFKLALIGSAGKSEDDILYLQELENEARKMPERIFVLKDAPPSMVEDYLQKSKIYIHATGLDQKPSDLALHEHFGMAVLEAASYGIYPIVYHIGGPAEVVKSLKFGSTYKDIEEMMSEIREISSRDMIEHGTIMLNAKKFVDENETNLLKIVAELRVTCFNNSSC</sequence>
<dbReference type="Proteomes" id="UP000287168">
    <property type="component" value="Unassembled WGS sequence"/>
</dbReference>
<dbReference type="PANTHER" id="PTHR43685:SF2">
    <property type="entry name" value="GLYCOSYLTRANSFERASE 2-LIKE DOMAIN-CONTAINING PROTEIN"/>
    <property type="match status" value="1"/>
</dbReference>
<organism evidence="3 4">
    <name type="scientific">Falsigemmobacter intermedius</name>
    <dbReference type="NCBI Taxonomy" id="1553448"/>
    <lineage>
        <taxon>Bacteria</taxon>
        <taxon>Pseudomonadati</taxon>
        <taxon>Pseudomonadota</taxon>
        <taxon>Alphaproteobacteria</taxon>
        <taxon>Rhodobacterales</taxon>
        <taxon>Paracoccaceae</taxon>
        <taxon>Falsigemmobacter</taxon>
    </lineage>
</organism>
<reference evidence="3 4" key="1">
    <citation type="journal article" date="2015" name="Int. J. Syst. Evol. Microbiol.">
        <title>Gemmobacter intermedius sp. nov., isolated from a white stork (Ciconia ciconia).</title>
        <authorList>
            <person name="Kampfer P."/>
            <person name="Jerzak L."/>
            <person name="Wilharm G."/>
            <person name="Golke J."/>
            <person name="Busse H.J."/>
            <person name="Glaeser S.P."/>
        </authorList>
    </citation>
    <scope>NUCLEOTIDE SEQUENCE [LARGE SCALE GENOMIC DNA]</scope>
    <source>
        <strain evidence="3 4">119/4</strain>
    </source>
</reference>
<dbReference type="PANTHER" id="PTHR43685">
    <property type="entry name" value="GLYCOSYLTRANSFERASE"/>
    <property type="match status" value="1"/>
</dbReference>
<dbReference type="CDD" id="cd03801">
    <property type="entry name" value="GT4_PimA-like"/>
    <property type="match status" value="1"/>
</dbReference>
<evidence type="ECO:0000259" key="1">
    <source>
        <dbReference type="Pfam" id="PF00534"/>
    </source>
</evidence>
<dbReference type="InterPro" id="IPR001296">
    <property type="entry name" value="Glyco_trans_1"/>
</dbReference>
<dbReference type="Gene3D" id="3.90.550.10">
    <property type="entry name" value="Spore Coat Polysaccharide Biosynthesis Protein SpsA, Chain A"/>
    <property type="match status" value="1"/>
</dbReference>
<feature type="domain" description="Glycosyltransferase 2-like" evidence="2">
    <location>
        <begin position="77"/>
        <end position="200"/>
    </location>
</feature>
<dbReference type="InterPro" id="IPR050834">
    <property type="entry name" value="Glycosyltransf_2"/>
</dbReference>
<dbReference type="Pfam" id="PF00534">
    <property type="entry name" value="Glycos_transf_1"/>
    <property type="match status" value="1"/>
</dbReference>
<dbReference type="Pfam" id="PF00535">
    <property type="entry name" value="Glycos_transf_2"/>
    <property type="match status" value="1"/>
</dbReference>
<dbReference type="SUPFAM" id="SSF53756">
    <property type="entry name" value="UDP-Glycosyltransferase/glycogen phosphorylase"/>
    <property type="match status" value="1"/>
</dbReference>
<dbReference type="InterPro" id="IPR001173">
    <property type="entry name" value="Glyco_trans_2-like"/>
</dbReference>
<dbReference type="GO" id="GO:0016757">
    <property type="term" value="F:glycosyltransferase activity"/>
    <property type="evidence" value="ECO:0007669"/>
    <property type="project" value="InterPro"/>
</dbReference>
<dbReference type="RefSeq" id="WP_128491004.1">
    <property type="nucleotide sequence ID" value="NZ_JBHLXB010000080.1"/>
</dbReference>